<evidence type="ECO:0000313" key="10">
    <source>
        <dbReference type="EMBL" id="CAD6944088.1"/>
    </source>
</evidence>
<keyword evidence="2" id="KW-0378">Hydrolase</keyword>
<dbReference type="InterPro" id="IPR011545">
    <property type="entry name" value="DEAD/DEAH_box_helicase_dom"/>
</dbReference>
<organism evidence="10 11">
    <name type="scientific">Tilletia laevis</name>
    <dbReference type="NCBI Taxonomy" id="157183"/>
    <lineage>
        <taxon>Eukaryota</taxon>
        <taxon>Fungi</taxon>
        <taxon>Dikarya</taxon>
        <taxon>Basidiomycota</taxon>
        <taxon>Ustilaginomycotina</taxon>
        <taxon>Exobasidiomycetes</taxon>
        <taxon>Tilletiales</taxon>
        <taxon>Tilletiaceae</taxon>
        <taxon>Tilletia</taxon>
    </lineage>
</organism>
<dbReference type="GO" id="GO:0043138">
    <property type="term" value="F:3'-5' DNA helicase activity"/>
    <property type="evidence" value="ECO:0007669"/>
    <property type="project" value="UniProtKB-EC"/>
</dbReference>
<dbReference type="AlphaFoldDB" id="A0A9N8QJB9"/>
<dbReference type="PROSITE" id="PS51192">
    <property type="entry name" value="HELICASE_ATP_BIND_1"/>
    <property type="match status" value="1"/>
</dbReference>
<dbReference type="SMART" id="SM00490">
    <property type="entry name" value="HELICc"/>
    <property type="match status" value="1"/>
</dbReference>
<dbReference type="Pfam" id="PF00271">
    <property type="entry name" value="Helicase_C"/>
    <property type="match status" value="1"/>
</dbReference>
<evidence type="ECO:0000259" key="8">
    <source>
        <dbReference type="PROSITE" id="PS51192"/>
    </source>
</evidence>
<dbReference type="Pfam" id="PF00270">
    <property type="entry name" value="DEAD"/>
    <property type="match status" value="1"/>
</dbReference>
<keyword evidence="11" id="KW-1185">Reference proteome</keyword>
<dbReference type="SUPFAM" id="SSF52540">
    <property type="entry name" value="P-loop containing nucleoside triphosphate hydrolases"/>
    <property type="match status" value="1"/>
</dbReference>
<dbReference type="SMART" id="SM00487">
    <property type="entry name" value="DEXDc"/>
    <property type="match status" value="1"/>
</dbReference>
<evidence type="ECO:0000256" key="2">
    <source>
        <dbReference type="ARBA" id="ARBA00022801"/>
    </source>
</evidence>
<evidence type="ECO:0000259" key="9">
    <source>
        <dbReference type="PROSITE" id="PS51194"/>
    </source>
</evidence>
<dbReference type="InterPro" id="IPR036388">
    <property type="entry name" value="WH-like_DNA-bd_sf"/>
</dbReference>
<dbReference type="InterPro" id="IPR057842">
    <property type="entry name" value="WH_MER3"/>
</dbReference>
<evidence type="ECO:0000256" key="3">
    <source>
        <dbReference type="ARBA" id="ARBA00022806"/>
    </source>
</evidence>
<evidence type="ECO:0000256" key="6">
    <source>
        <dbReference type="ARBA" id="ARBA00034808"/>
    </source>
</evidence>
<comment type="catalytic activity">
    <reaction evidence="5">
        <text>Couples ATP hydrolysis with the unwinding of duplex DNA by translocating in the 3'-5' direction.</text>
        <dbReference type="EC" id="5.6.2.4"/>
    </reaction>
</comment>
<dbReference type="FunFam" id="1.10.10.10:FF:000012">
    <property type="entry name" value="U5 small nuclear ribonucleoprotein helicase"/>
    <property type="match status" value="1"/>
</dbReference>
<reference evidence="10 11" key="1">
    <citation type="submission" date="2020-10" db="EMBL/GenBank/DDBJ databases">
        <authorList>
            <person name="Sedaghatjoo S."/>
        </authorList>
    </citation>
    <scope>NUCLEOTIDE SEQUENCE [LARGE SCALE GENOMIC DNA]</scope>
    <source>
        <strain evidence="10 11">LLFL</strain>
    </source>
</reference>
<comment type="caution">
    <text evidence="10">The sequence shown here is derived from an EMBL/GenBank/DDBJ whole genome shotgun (WGS) entry which is preliminary data.</text>
</comment>
<dbReference type="EMBL" id="CAJHJF010004541">
    <property type="protein sequence ID" value="CAD6944088.1"/>
    <property type="molecule type" value="Genomic_DNA"/>
</dbReference>
<dbReference type="InterPro" id="IPR001650">
    <property type="entry name" value="Helicase_C-like"/>
</dbReference>
<dbReference type="Proteomes" id="UP000836404">
    <property type="component" value="Unassembled WGS sequence"/>
</dbReference>
<dbReference type="Gene3D" id="1.10.10.10">
    <property type="entry name" value="Winged helix-like DNA-binding domain superfamily/Winged helix DNA-binding domain"/>
    <property type="match status" value="1"/>
</dbReference>
<evidence type="ECO:0000256" key="5">
    <source>
        <dbReference type="ARBA" id="ARBA00034617"/>
    </source>
</evidence>
<feature type="domain" description="Helicase C-terminal" evidence="9">
    <location>
        <begin position="261"/>
        <end position="455"/>
    </location>
</feature>
<feature type="domain" description="Helicase ATP-binding" evidence="8">
    <location>
        <begin position="38"/>
        <end position="214"/>
    </location>
</feature>
<feature type="non-terminal residue" evidence="10">
    <location>
        <position position="1"/>
    </location>
</feature>
<dbReference type="PROSITE" id="PS51194">
    <property type="entry name" value="HELICASE_CTER"/>
    <property type="match status" value="1"/>
</dbReference>
<comment type="catalytic activity">
    <reaction evidence="7">
        <text>ATP + H2O = ADP + phosphate + H(+)</text>
        <dbReference type="Rhea" id="RHEA:13065"/>
        <dbReference type="ChEBI" id="CHEBI:15377"/>
        <dbReference type="ChEBI" id="CHEBI:15378"/>
        <dbReference type="ChEBI" id="CHEBI:30616"/>
        <dbReference type="ChEBI" id="CHEBI:43474"/>
        <dbReference type="ChEBI" id="CHEBI:456216"/>
        <dbReference type="EC" id="5.6.2.4"/>
    </reaction>
</comment>
<protein>
    <recommendedName>
        <fullName evidence="6">DNA 3'-5' helicase</fullName>
        <ecNumber evidence="6">5.6.2.4</ecNumber>
    </recommendedName>
</protein>
<keyword evidence="3" id="KW-0347">Helicase</keyword>
<dbReference type="GO" id="GO:0016787">
    <property type="term" value="F:hydrolase activity"/>
    <property type="evidence" value="ECO:0007669"/>
    <property type="project" value="UniProtKB-KW"/>
</dbReference>
<sequence>MHSKPGGVRLKPVTALPDMWRSIYKFPVFNAVQSTCFDSVYQSSRNVVVSAPTGSGKTVVFELAIIRMLQSSNTSAKAVYLAPTKALCSERYKDWSTRLQPLGCIVMEITGDTNFSGLSAAKHARVIVTTPSLTASQSLTRRWTDHDKILSNLALLLIDEVHILHEKGRGARLEVIVSRMKNYGQQIRFVAVSATVPNLEDVAEWISRNSAVPPNPKASEQGVPASFADLFRFGEEFRPCHLSKFVYGYPKLKDEFAFTASLNKHLLGLVQEHAKAKPCLIFVSTRKGTVQAADAVAKQLAGLEQAREPLPWSKPEAPLRFQDPKLEELATSGIAFHHAGMVLDDRRAVEQAFLSGSIKVLCATTTLATGVNLPAYCVIIRGTKQYAGGGWAEISDLDFVQMIGRAGRPQFDAEGVAVVMTQNDQKQHYTELASGNTVIESSLAAELVEHINAELVLRGTSSKQAIEQWIEGTFLHVRLLKNPAWYNLDETAASKTSKEVMQSIVEDALNQLDQHDLATASGESADELAATDFGDILAKYFLSFKTMLLLLQAPQNAT</sequence>
<dbReference type="InterPro" id="IPR014001">
    <property type="entry name" value="Helicase_ATP-bd"/>
</dbReference>
<dbReference type="GO" id="GO:0005524">
    <property type="term" value="F:ATP binding"/>
    <property type="evidence" value="ECO:0007669"/>
    <property type="project" value="UniProtKB-KW"/>
</dbReference>
<dbReference type="CDD" id="cd18795">
    <property type="entry name" value="SF2_C_Ski2"/>
    <property type="match status" value="1"/>
</dbReference>
<dbReference type="Gene3D" id="3.40.50.300">
    <property type="entry name" value="P-loop containing nucleotide triphosphate hydrolases"/>
    <property type="match status" value="2"/>
</dbReference>
<gene>
    <name evidence="10" type="ORF">JKILLFL_G2722</name>
</gene>
<evidence type="ECO:0000313" key="11">
    <source>
        <dbReference type="Proteomes" id="UP000836404"/>
    </source>
</evidence>
<dbReference type="GO" id="GO:0003676">
    <property type="term" value="F:nucleic acid binding"/>
    <property type="evidence" value="ECO:0007669"/>
    <property type="project" value="InterPro"/>
</dbReference>
<name>A0A9N8QJB9_9BASI</name>
<keyword evidence="1" id="KW-0547">Nucleotide-binding</keyword>
<evidence type="ECO:0000256" key="1">
    <source>
        <dbReference type="ARBA" id="ARBA00022741"/>
    </source>
</evidence>
<dbReference type="PANTHER" id="PTHR47835:SF3">
    <property type="entry name" value="HELICASE FOR MEIOSIS 1"/>
    <property type="match status" value="1"/>
</dbReference>
<keyword evidence="4" id="KW-0067">ATP-binding</keyword>
<dbReference type="EC" id="5.6.2.4" evidence="6"/>
<evidence type="ECO:0000256" key="7">
    <source>
        <dbReference type="ARBA" id="ARBA00048988"/>
    </source>
</evidence>
<dbReference type="InterPro" id="IPR027417">
    <property type="entry name" value="P-loop_NTPase"/>
</dbReference>
<dbReference type="InterPro" id="IPR052247">
    <property type="entry name" value="Meiotic_Crossover_Helicase"/>
</dbReference>
<evidence type="ECO:0000256" key="4">
    <source>
        <dbReference type="ARBA" id="ARBA00022840"/>
    </source>
</evidence>
<dbReference type="PANTHER" id="PTHR47835">
    <property type="entry name" value="HFM1, ATP DEPENDENT DNA HELICASE HOMOLOG"/>
    <property type="match status" value="1"/>
</dbReference>
<accession>A0A9N8QJB9</accession>
<dbReference type="Pfam" id="PF23445">
    <property type="entry name" value="WHD_SNRNP200"/>
    <property type="match status" value="1"/>
</dbReference>
<proteinExistence type="predicted"/>